<reference evidence="1" key="1">
    <citation type="submission" date="2019-11" db="EMBL/GenBank/DDBJ databases">
        <title>Microbial mats filling the niche in hypersaline microbial mats.</title>
        <authorList>
            <person name="Wong H.L."/>
            <person name="Macleod F.I."/>
            <person name="White R.A. III"/>
            <person name="Burns B.P."/>
        </authorList>
    </citation>
    <scope>NUCLEOTIDE SEQUENCE</scope>
    <source>
        <strain evidence="1">Rbin_158</strain>
    </source>
</reference>
<feature type="non-terminal residue" evidence="1">
    <location>
        <position position="236"/>
    </location>
</feature>
<dbReference type="Gene3D" id="1.25.40.10">
    <property type="entry name" value="Tetratricopeptide repeat domain"/>
    <property type="match status" value="1"/>
</dbReference>
<sequence>MTGKEFKEETTRIRELRSYDHFDQAHSLTLLLIKKLFQRQKFSRIVELFHSELCEPREQFYTFEVAYALSETECLDESEVIYEHLLTYETNNVAVLNNLSHIKSAKNQLYEAFELIRRAYEIGPQDEIIAGNYRRLLDIIQKQEAIQNFYLNALDLLANEDDGVTERLQGFLRNLMQEQDFVNHQIAIPDWKFSVLMDTDRRQAEALCKDWLAKGYLRYTGKRDRKLVPIYELNPF</sequence>
<comment type="caution">
    <text evidence="1">The sequence shown here is derived from an EMBL/GenBank/DDBJ whole genome shotgun (WGS) entry which is preliminary data.</text>
</comment>
<proteinExistence type="predicted"/>
<protein>
    <submittedName>
        <fullName evidence="1">Uncharacterized protein</fullName>
    </submittedName>
</protein>
<gene>
    <name evidence="1" type="ORF">GF339_04530</name>
</gene>
<dbReference type="InterPro" id="IPR011990">
    <property type="entry name" value="TPR-like_helical_dom_sf"/>
</dbReference>
<dbReference type="Proteomes" id="UP000649604">
    <property type="component" value="Unassembled WGS sequence"/>
</dbReference>
<organism evidence="1 2">
    <name type="scientific">candidate division KSB3 bacterium</name>
    <dbReference type="NCBI Taxonomy" id="2044937"/>
    <lineage>
        <taxon>Bacteria</taxon>
        <taxon>candidate division KSB3</taxon>
    </lineage>
</organism>
<name>A0A9D5JTD0_9BACT</name>
<accession>A0A9D5JTD0</accession>
<dbReference type="AlphaFoldDB" id="A0A9D5JTD0"/>
<dbReference type="EMBL" id="WJJP01000140">
    <property type="protein sequence ID" value="MBD3323825.1"/>
    <property type="molecule type" value="Genomic_DNA"/>
</dbReference>
<evidence type="ECO:0000313" key="2">
    <source>
        <dbReference type="Proteomes" id="UP000649604"/>
    </source>
</evidence>
<dbReference type="SUPFAM" id="SSF48452">
    <property type="entry name" value="TPR-like"/>
    <property type="match status" value="1"/>
</dbReference>
<evidence type="ECO:0000313" key="1">
    <source>
        <dbReference type="EMBL" id="MBD3323825.1"/>
    </source>
</evidence>